<sequence length="111" mass="12599">MSSPVPYSEQNKPLTEASGRFRWELRREGGWSYEVTGECPRCRCPMTKSWPYGQYTPTKGPFDRGPRPAEDDGPWFTRCTCASRHENRPAGEDRGCGAGFWIAFPPQGLPR</sequence>
<gene>
    <name evidence="1" type="ORF">OG814_28660</name>
</gene>
<reference evidence="1 2" key="1">
    <citation type="submission" date="2022-10" db="EMBL/GenBank/DDBJ databases">
        <title>The complete genomes of actinobacterial strains from the NBC collection.</title>
        <authorList>
            <person name="Joergensen T.S."/>
            <person name="Alvarez Arevalo M."/>
            <person name="Sterndorff E.B."/>
            <person name="Faurdal D."/>
            <person name="Vuksanovic O."/>
            <person name="Mourched A.-S."/>
            <person name="Charusanti P."/>
            <person name="Shaw S."/>
            <person name="Blin K."/>
            <person name="Weber T."/>
        </authorList>
    </citation>
    <scope>NUCLEOTIDE SEQUENCE [LARGE SCALE GENOMIC DNA]</scope>
    <source>
        <strain evidence="1 2">NBC_00123</strain>
    </source>
</reference>
<keyword evidence="2" id="KW-1185">Reference proteome</keyword>
<protein>
    <submittedName>
        <fullName evidence="1">Uncharacterized protein</fullName>
    </submittedName>
</protein>
<name>A0ABZ1LEV4_9ACTN</name>
<evidence type="ECO:0000313" key="2">
    <source>
        <dbReference type="Proteomes" id="UP001622594"/>
    </source>
</evidence>
<organism evidence="1 2">
    <name type="scientific">Streptomyces zaomyceticus</name>
    <dbReference type="NCBI Taxonomy" id="68286"/>
    <lineage>
        <taxon>Bacteria</taxon>
        <taxon>Bacillati</taxon>
        <taxon>Actinomycetota</taxon>
        <taxon>Actinomycetes</taxon>
        <taxon>Kitasatosporales</taxon>
        <taxon>Streptomycetaceae</taxon>
        <taxon>Streptomyces</taxon>
    </lineage>
</organism>
<dbReference type="Proteomes" id="UP001622594">
    <property type="component" value="Chromosome"/>
</dbReference>
<dbReference type="EMBL" id="CP108188">
    <property type="protein sequence ID" value="WTR72974.1"/>
    <property type="molecule type" value="Genomic_DNA"/>
</dbReference>
<accession>A0ABZ1LEV4</accession>
<proteinExistence type="predicted"/>
<dbReference type="RefSeq" id="WP_327161475.1">
    <property type="nucleotide sequence ID" value="NZ_CP108188.1"/>
</dbReference>
<evidence type="ECO:0000313" key="1">
    <source>
        <dbReference type="EMBL" id="WTR72974.1"/>
    </source>
</evidence>